<reference evidence="2" key="1">
    <citation type="journal article" date="2019" name="Beilstein J. Org. Chem.">
        <title>Nanangenines: drimane sesquiterpenoids as the dominant metabolite cohort of a novel Australian fungus, Aspergillus nanangensis.</title>
        <authorList>
            <person name="Lacey H.J."/>
            <person name="Gilchrist C.L.M."/>
            <person name="Crombie A."/>
            <person name="Kalaitzis J.A."/>
            <person name="Vuong D."/>
            <person name="Rutledge P.J."/>
            <person name="Turner P."/>
            <person name="Pitt J.I."/>
            <person name="Lacey E."/>
            <person name="Chooi Y.H."/>
            <person name="Piggott A.M."/>
        </authorList>
    </citation>
    <scope>NUCLEOTIDE SEQUENCE</scope>
    <source>
        <strain evidence="2">MST-FP2251</strain>
    </source>
</reference>
<reference evidence="2" key="2">
    <citation type="submission" date="2020-02" db="EMBL/GenBank/DDBJ databases">
        <authorList>
            <person name="Gilchrist C.L.M."/>
            <person name="Chooi Y.-H."/>
        </authorList>
    </citation>
    <scope>NUCLEOTIDE SEQUENCE</scope>
    <source>
        <strain evidence="2">MST-FP2251</strain>
    </source>
</reference>
<evidence type="ECO:0000313" key="2">
    <source>
        <dbReference type="EMBL" id="KAF9888047.1"/>
    </source>
</evidence>
<dbReference type="EMBL" id="VCAU01000052">
    <property type="protein sequence ID" value="KAF9888047.1"/>
    <property type="molecule type" value="Genomic_DNA"/>
</dbReference>
<protein>
    <recommendedName>
        <fullName evidence="4">Secreted protein</fullName>
    </recommendedName>
</protein>
<evidence type="ECO:0008006" key="4">
    <source>
        <dbReference type="Google" id="ProtNLM"/>
    </source>
</evidence>
<proteinExistence type="predicted"/>
<dbReference type="AlphaFoldDB" id="A0AAD4CM02"/>
<evidence type="ECO:0000313" key="3">
    <source>
        <dbReference type="Proteomes" id="UP001194746"/>
    </source>
</evidence>
<feature type="chain" id="PRO_5041915841" description="Secreted protein" evidence="1">
    <location>
        <begin position="27"/>
        <end position="382"/>
    </location>
</feature>
<keyword evidence="3" id="KW-1185">Reference proteome</keyword>
<gene>
    <name evidence="2" type="ORF">FE257_009311</name>
</gene>
<feature type="signal peptide" evidence="1">
    <location>
        <begin position="1"/>
        <end position="26"/>
    </location>
</feature>
<dbReference type="Proteomes" id="UP001194746">
    <property type="component" value="Unassembled WGS sequence"/>
</dbReference>
<keyword evidence="1" id="KW-0732">Signal</keyword>
<organism evidence="2 3">
    <name type="scientific">Aspergillus nanangensis</name>
    <dbReference type="NCBI Taxonomy" id="2582783"/>
    <lineage>
        <taxon>Eukaryota</taxon>
        <taxon>Fungi</taxon>
        <taxon>Dikarya</taxon>
        <taxon>Ascomycota</taxon>
        <taxon>Pezizomycotina</taxon>
        <taxon>Eurotiomycetes</taxon>
        <taxon>Eurotiomycetidae</taxon>
        <taxon>Eurotiales</taxon>
        <taxon>Aspergillaceae</taxon>
        <taxon>Aspergillus</taxon>
        <taxon>Aspergillus subgen. Circumdati</taxon>
    </lineage>
</organism>
<accession>A0AAD4CM02</accession>
<name>A0AAD4CM02_ASPNN</name>
<comment type="caution">
    <text evidence="2">The sequence shown here is derived from an EMBL/GenBank/DDBJ whole genome shotgun (WGS) entry which is preliminary data.</text>
</comment>
<evidence type="ECO:0000256" key="1">
    <source>
        <dbReference type="SAM" id="SignalP"/>
    </source>
</evidence>
<sequence>MNRILRGITPAFLLCCAFQLASPAVAADARACDSGNEQLDSSLFTLQESNNTYLPDLAKIFEAAGAKATVSQVLDSANRAMSKGSAPGSPDEAWLWNSGDSTTTKWIPQGTTSSGDALASGTYEGRNVWLVSWYQAEGDGNVRISFVDRATHQYRHVLLVEPSAKDNFKSVAIHAGGIAWYGNALYVVDTSKGLRVFDMDNIWTVDIADGVGKTSAGKYTANSYAYVLPQSRSYTWQASSSFRHSWVSVDRADSPDTLLIGEYQTTDVNLPIRLVKYPLDYTNRRLQNTNGVVTATWAHCVNILRMQGGFARNDTFYLGRSNNANTNSDRWTWSPGSSAKISTGFFPPGVEDLSYNEARKEFYTSTEHVGKRWVLSYKGEVN</sequence>